<dbReference type="RefSeq" id="WP_084373559.1">
    <property type="nucleotide sequence ID" value="NZ_FWYF01000003.1"/>
</dbReference>
<dbReference type="AlphaFoldDB" id="A0A1W2GJF3"/>
<dbReference type="SUPFAM" id="SSF53756">
    <property type="entry name" value="UDP-Glycosyltransferase/glycogen phosphorylase"/>
    <property type="match status" value="1"/>
</dbReference>
<dbReference type="EMBL" id="FWYF01000003">
    <property type="protein sequence ID" value="SMD36468.1"/>
    <property type="molecule type" value="Genomic_DNA"/>
</dbReference>
<dbReference type="OrthoDB" id="9816564at2"/>
<name>A0A1W2GJF3_REIFA</name>
<proteinExistence type="predicted"/>
<dbReference type="Proteomes" id="UP000192472">
    <property type="component" value="Unassembled WGS sequence"/>
</dbReference>
<dbReference type="Gene3D" id="3.40.50.2000">
    <property type="entry name" value="Glycogen Phosphorylase B"/>
    <property type="match status" value="1"/>
</dbReference>
<evidence type="ECO:0000313" key="2">
    <source>
        <dbReference type="Proteomes" id="UP000192472"/>
    </source>
</evidence>
<sequence length="352" mass="41106">MKLKNQNILLISPEPWDHPWVSKHHYAYSMSQAGAKIFFVNPPGKIWKISNTIYPNLKVLDYTKFTAGLRKFPRRISQYLIKKKLDKIEAFCKTQFDIIWSFDNSVFFDFTPLKQSINISHIVDLNQDFETEKATKTADICFYCSNPIGNRLKKFNLNSHFINHGFGTFIKLHTEKPLSSNKLKIGYAGNLNLKYLDWNTLLKTIRQLPEHQFLFAGPNHDPSKFQLPNMSHVGSLSKQELADFYQEMDLLILCYNSDRYEEQLSNPHKMMEYLGTGKPIVASFTSTYESFPFINMSNVQSEWPIKLQETINNLAYWSSNKMQKKRIEYAVSNSYENQIKRIEDLINQSLHG</sequence>
<keyword evidence="2" id="KW-1185">Reference proteome</keyword>
<dbReference type="STRING" id="692418.SAMN04488029_2910"/>
<reference evidence="1 2" key="1">
    <citation type="submission" date="2017-04" db="EMBL/GenBank/DDBJ databases">
        <authorList>
            <person name="Afonso C.L."/>
            <person name="Miller P.J."/>
            <person name="Scott M.A."/>
            <person name="Spackman E."/>
            <person name="Goraichik I."/>
            <person name="Dimitrov K.M."/>
            <person name="Suarez D.L."/>
            <person name="Swayne D.E."/>
        </authorList>
    </citation>
    <scope>NUCLEOTIDE SEQUENCE [LARGE SCALE GENOMIC DNA]</scope>
    <source>
        <strain evidence="1 2">DSM 26133</strain>
    </source>
</reference>
<protein>
    <submittedName>
        <fullName evidence="1">Uncharacterized protein</fullName>
    </submittedName>
</protein>
<evidence type="ECO:0000313" key="1">
    <source>
        <dbReference type="EMBL" id="SMD36468.1"/>
    </source>
</evidence>
<accession>A0A1W2GJF3</accession>
<gene>
    <name evidence="1" type="ORF">SAMN04488029_2910</name>
</gene>
<organism evidence="1 2">
    <name type="scientific">Reichenbachiella faecimaris</name>
    <dbReference type="NCBI Taxonomy" id="692418"/>
    <lineage>
        <taxon>Bacteria</taxon>
        <taxon>Pseudomonadati</taxon>
        <taxon>Bacteroidota</taxon>
        <taxon>Cytophagia</taxon>
        <taxon>Cytophagales</taxon>
        <taxon>Reichenbachiellaceae</taxon>
        <taxon>Reichenbachiella</taxon>
    </lineage>
</organism>